<dbReference type="EMBL" id="JAIWYP010000010">
    <property type="protein sequence ID" value="KAH3749836.1"/>
    <property type="molecule type" value="Genomic_DNA"/>
</dbReference>
<dbReference type="SUPFAM" id="SSF57845">
    <property type="entry name" value="B-box zinc-binding domain"/>
    <property type="match status" value="1"/>
</dbReference>
<dbReference type="Proteomes" id="UP000828390">
    <property type="component" value="Unassembled WGS sequence"/>
</dbReference>
<sequence>MDFKLESSLAEKGSETIWDYTCTACQALEPQFHCEECCKCFCDSCVNLHNQLYKTHPVFGRARMEKWPIVKSTLNMLEQCGEHSDEKIKLFCEDHSRLCCHICVLLHHR</sequence>
<organism evidence="3 4">
    <name type="scientific">Dreissena polymorpha</name>
    <name type="common">Zebra mussel</name>
    <name type="synonym">Mytilus polymorpha</name>
    <dbReference type="NCBI Taxonomy" id="45954"/>
    <lineage>
        <taxon>Eukaryota</taxon>
        <taxon>Metazoa</taxon>
        <taxon>Spiralia</taxon>
        <taxon>Lophotrochozoa</taxon>
        <taxon>Mollusca</taxon>
        <taxon>Bivalvia</taxon>
        <taxon>Autobranchia</taxon>
        <taxon>Heteroconchia</taxon>
        <taxon>Euheterodonta</taxon>
        <taxon>Imparidentia</taxon>
        <taxon>Neoheterodontei</taxon>
        <taxon>Myida</taxon>
        <taxon>Dreissenoidea</taxon>
        <taxon>Dreissenidae</taxon>
        <taxon>Dreissena</taxon>
    </lineage>
</organism>
<dbReference type="GO" id="GO:0008270">
    <property type="term" value="F:zinc ion binding"/>
    <property type="evidence" value="ECO:0007669"/>
    <property type="project" value="UniProtKB-KW"/>
</dbReference>
<dbReference type="PANTHER" id="PTHR25462:SF296">
    <property type="entry name" value="MEIOTIC P26, ISOFORM F"/>
    <property type="match status" value="1"/>
</dbReference>
<dbReference type="Gene3D" id="3.30.160.60">
    <property type="entry name" value="Classic Zinc Finger"/>
    <property type="match status" value="1"/>
</dbReference>
<dbReference type="AlphaFoldDB" id="A0A9D4DJD1"/>
<proteinExistence type="predicted"/>
<evidence type="ECO:0000313" key="3">
    <source>
        <dbReference type="EMBL" id="KAH3749836.1"/>
    </source>
</evidence>
<evidence type="ECO:0000259" key="2">
    <source>
        <dbReference type="PROSITE" id="PS50119"/>
    </source>
</evidence>
<reference evidence="3" key="2">
    <citation type="submission" date="2020-11" db="EMBL/GenBank/DDBJ databases">
        <authorList>
            <person name="McCartney M.A."/>
            <person name="Auch B."/>
            <person name="Kono T."/>
            <person name="Mallez S."/>
            <person name="Becker A."/>
            <person name="Gohl D.M."/>
            <person name="Silverstein K.A.T."/>
            <person name="Koren S."/>
            <person name="Bechman K.B."/>
            <person name="Herman A."/>
            <person name="Abrahante J.E."/>
            <person name="Garbe J."/>
        </authorList>
    </citation>
    <scope>NUCLEOTIDE SEQUENCE</scope>
    <source>
        <strain evidence="3">Duluth1</strain>
        <tissue evidence="3">Whole animal</tissue>
    </source>
</reference>
<accession>A0A9D4DJD1</accession>
<dbReference type="InterPro" id="IPR047153">
    <property type="entry name" value="TRIM45/56/19-like"/>
</dbReference>
<evidence type="ECO:0000313" key="4">
    <source>
        <dbReference type="Proteomes" id="UP000828390"/>
    </source>
</evidence>
<keyword evidence="1" id="KW-0862">Zinc</keyword>
<dbReference type="PANTHER" id="PTHR25462">
    <property type="entry name" value="BONUS, ISOFORM C-RELATED"/>
    <property type="match status" value="1"/>
</dbReference>
<evidence type="ECO:0000256" key="1">
    <source>
        <dbReference type="PROSITE-ProRule" id="PRU00024"/>
    </source>
</evidence>
<gene>
    <name evidence="3" type="ORF">DPMN_184351</name>
</gene>
<dbReference type="InterPro" id="IPR000315">
    <property type="entry name" value="Znf_B-box"/>
</dbReference>
<keyword evidence="1" id="KW-0479">Metal-binding</keyword>
<dbReference type="PROSITE" id="PS50119">
    <property type="entry name" value="ZF_BBOX"/>
    <property type="match status" value="1"/>
</dbReference>
<keyword evidence="1" id="KW-0863">Zinc-finger</keyword>
<comment type="caution">
    <text evidence="3">The sequence shown here is derived from an EMBL/GenBank/DDBJ whole genome shotgun (WGS) entry which is preliminary data.</text>
</comment>
<protein>
    <recommendedName>
        <fullName evidence="2">B box-type domain-containing protein</fullName>
    </recommendedName>
</protein>
<keyword evidence="4" id="KW-1185">Reference proteome</keyword>
<reference evidence="3" key="1">
    <citation type="journal article" date="2019" name="bioRxiv">
        <title>The Genome of the Zebra Mussel, Dreissena polymorpha: A Resource for Invasive Species Research.</title>
        <authorList>
            <person name="McCartney M.A."/>
            <person name="Auch B."/>
            <person name="Kono T."/>
            <person name="Mallez S."/>
            <person name="Zhang Y."/>
            <person name="Obille A."/>
            <person name="Becker A."/>
            <person name="Abrahante J.E."/>
            <person name="Garbe J."/>
            <person name="Badalamenti J.P."/>
            <person name="Herman A."/>
            <person name="Mangelson H."/>
            <person name="Liachko I."/>
            <person name="Sullivan S."/>
            <person name="Sone E.D."/>
            <person name="Koren S."/>
            <person name="Silverstein K.A.T."/>
            <person name="Beckman K.B."/>
            <person name="Gohl D.M."/>
        </authorList>
    </citation>
    <scope>NUCLEOTIDE SEQUENCE</scope>
    <source>
        <strain evidence="3">Duluth1</strain>
        <tissue evidence="3">Whole animal</tissue>
    </source>
</reference>
<name>A0A9D4DJD1_DREPO</name>
<feature type="domain" description="B box-type" evidence="2">
    <location>
        <begin position="75"/>
        <end position="109"/>
    </location>
</feature>